<evidence type="ECO:0000256" key="5">
    <source>
        <dbReference type="ARBA" id="ARBA00022840"/>
    </source>
</evidence>
<evidence type="ECO:0000313" key="12">
    <source>
        <dbReference type="EMBL" id="PAA65262.1"/>
    </source>
</evidence>
<keyword evidence="13" id="KW-1185">Reference proteome</keyword>
<evidence type="ECO:0000256" key="3">
    <source>
        <dbReference type="ARBA" id="ARBA00022801"/>
    </source>
</evidence>
<evidence type="ECO:0000256" key="1">
    <source>
        <dbReference type="ARBA" id="ARBA00012552"/>
    </source>
</evidence>
<evidence type="ECO:0000256" key="8">
    <source>
        <dbReference type="PROSITE-ProRule" id="PRU00552"/>
    </source>
</evidence>
<evidence type="ECO:0000259" key="10">
    <source>
        <dbReference type="PROSITE" id="PS51194"/>
    </source>
</evidence>
<dbReference type="GO" id="GO:0005524">
    <property type="term" value="F:ATP binding"/>
    <property type="evidence" value="ECO:0007669"/>
    <property type="project" value="UniProtKB-KW"/>
</dbReference>
<dbReference type="Proteomes" id="UP000215902">
    <property type="component" value="Unassembled WGS sequence"/>
</dbReference>
<sequence>NFSLLFLANSEKFNMSLLSEVERDEERRAGARGDGDVDQPANAQELAAMSKLIGGSGLLDVREGELEVQQRNPNSPLHSVKAFEQLNLSPKLIRGIYQMGFMRPSRIQEKALPALVADPPINMIAQSQSGTGKTAAFLLTMLSRVDPNENYCQCLCLAPTFELAKQIGEVCKRMAAYMPEVKIGYATREEKYTRDSYSNHHILIATPGTAQDWVMRYRIINMAKLRVFVLDEADVLIDQQAFRDISVRLSRHLSPGCQILLFSATFEEPVVEFARTVVPEAATIRLKRQELTLDNLLQVFARPANIDIKYQYVTLTFGLFGLAQCMVFCQSRREAEVLQKRLQSDGHDSLVLHGQMEISDRASIIRRYRNSEVRILITTNVLARGIDIAQVNVVINWELPVMRDRSPDFETYLHRIGRAGRFGKKGIGLSFVVDDTDERNLRQIEKHFCTQIHEMNMDDPVQLNELQKKVRK</sequence>
<dbReference type="AlphaFoldDB" id="A0A267EX06"/>
<dbReference type="InterPro" id="IPR014014">
    <property type="entry name" value="RNA_helicase_DEAD_Q_motif"/>
</dbReference>
<dbReference type="SUPFAM" id="SSF52540">
    <property type="entry name" value="P-loop containing nucleoside triphosphate hydrolases"/>
    <property type="match status" value="1"/>
</dbReference>
<evidence type="ECO:0000256" key="6">
    <source>
        <dbReference type="ARBA" id="ARBA00022884"/>
    </source>
</evidence>
<dbReference type="SMART" id="SM00490">
    <property type="entry name" value="HELICc"/>
    <property type="match status" value="1"/>
</dbReference>
<dbReference type="EC" id="3.6.4.13" evidence="1"/>
<evidence type="ECO:0000259" key="11">
    <source>
        <dbReference type="PROSITE" id="PS51195"/>
    </source>
</evidence>
<reference evidence="12 13" key="1">
    <citation type="submission" date="2017-06" db="EMBL/GenBank/DDBJ databases">
        <title>A platform for efficient transgenesis in Macrostomum lignano, a flatworm model organism for stem cell research.</title>
        <authorList>
            <person name="Berezikov E."/>
        </authorList>
    </citation>
    <scope>NUCLEOTIDE SEQUENCE [LARGE SCALE GENOMIC DNA]</scope>
    <source>
        <strain evidence="12">DV1</strain>
        <tissue evidence="12">Whole organism</tissue>
    </source>
</reference>
<dbReference type="GO" id="GO:0016787">
    <property type="term" value="F:hydrolase activity"/>
    <property type="evidence" value="ECO:0007669"/>
    <property type="project" value="UniProtKB-KW"/>
</dbReference>
<dbReference type="PROSITE" id="PS51192">
    <property type="entry name" value="HELICASE_ATP_BIND_1"/>
    <property type="match status" value="1"/>
</dbReference>
<dbReference type="Gene3D" id="3.40.50.300">
    <property type="entry name" value="P-loop containing nucleotide triphosphate hydrolases"/>
    <property type="match status" value="2"/>
</dbReference>
<protein>
    <recommendedName>
        <fullName evidence="1">RNA helicase</fullName>
        <ecNumber evidence="1">3.6.4.13</ecNumber>
    </recommendedName>
</protein>
<dbReference type="InterPro" id="IPR014001">
    <property type="entry name" value="Helicase_ATP-bd"/>
</dbReference>
<dbReference type="PROSITE" id="PS51195">
    <property type="entry name" value="Q_MOTIF"/>
    <property type="match status" value="1"/>
</dbReference>
<keyword evidence="6" id="KW-0694">RNA-binding</keyword>
<dbReference type="InterPro" id="IPR001650">
    <property type="entry name" value="Helicase_C-like"/>
</dbReference>
<name>A0A267EX06_9PLAT</name>
<evidence type="ECO:0000256" key="4">
    <source>
        <dbReference type="ARBA" id="ARBA00022806"/>
    </source>
</evidence>
<dbReference type="SMART" id="SM00487">
    <property type="entry name" value="DEXDc"/>
    <property type="match status" value="1"/>
</dbReference>
<dbReference type="OrthoDB" id="10265785at2759"/>
<keyword evidence="2" id="KW-0547">Nucleotide-binding</keyword>
<keyword evidence="3" id="KW-0378">Hydrolase</keyword>
<evidence type="ECO:0000256" key="2">
    <source>
        <dbReference type="ARBA" id="ARBA00022741"/>
    </source>
</evidence>
<dbReference type="Pfam" id="PF00270">
    <property type="entry name" value="DEAD"/>
    <property type="match status" value="1"/>
</dbReference>
<evidence type="ECO:0000313" key="13">
    <source>
        <dbReference type="Proteomes" id="UP000215902"/>
    </source>
</evidence>
<dbReference type="EMBL" id="NIVC01001670">
    <property type="protein sequence ID" value="PAA65262.1"/>
    <property type="molecule type" value="Genomic_DNA"/>
</dbReference>
<dbReference type="PROSITE" id="PS51194">
    <property type="entry name" value="HELICASE_CTER"/>
    <property type="match status" value="1"/>
</dbReference>
<dbReference type="GO" id="GO:0003723">
    <property type="term" value="F:RNA binding"/>
    <property type="evidence" value="ECO:0007669"/>
    <property type="project" value="UniProtKB-KW"/>
</dbReference>
<keyword evidence="4" id="KW-0347">Helicase</keyword>
<evidence type="ECO:0000256" key="7">
    <source>
        <dbReference type="ARBA" id="ARBA00047984"/>
    </source>
</evidence>
<dbReference type="InterPro" id="IPR011545">
    <property type="entry name" value="DEAD/DEAH_box_helicase_dom"/>
</dbReference>
<feature type="domain" description="Helicase ATP-binding" evidence="9">
    <location>
        <begin position="114"/>
        <end position="284"/>
    </location>
</feature>
<dbReference type="Pfam" id="PF00271">
    <property type="entry name" value="Helicase_C"/>
    <property type="match status" value="1"/>
</dbReference>
<dbReference type="InterPro" id="IPR027417">
    <property type="entry name" value="P-loop_NTPase"/>
</dbReference>
<keyword evidence="5" id="KW-0067">ATP-binding</keyword>
<dbReference type="PANTHER" id="PTHR47958">
    <property type="entry name" value="ATP-DEPENDENT RNA HELICASE DBP3"/>
    <property type="match status" value="1"/>
</dbReference>
<comment type="caution">
    <text evidence="12">The sequence shown here is derived from an EMBL/GenBank/DDBJ whole genome shotgun (WGS) entry which is preliminary data.</text>
</comment>
<dbReference type="FunFam" id="3.40.50.300:FF:000849">
    <property type="entry name" value="ATP-dependent RNA helicase DBP5"/>
    <property type="match status" value="1"/>
</dbReference>
<proteinExistence type="predicted"/>
<feature type="domain" description="Helicase C-terminal" evidence="10">
    <location>
        <begin position="314"/>
        <end position="467"/>
    </location>
</feature>
<dbReference type="GO" id="GO:0003724">
    <property type="term" value="F:RNA helicase activity"/>
    <property type="evidence" value="ECO:0007669"/>
    <property type="project" value="UniProtKB-EC"/>
</dbReference>
<evidence type="ECO:0000259" key="9">
    <source>
        <dbReference type="PROSITE" id="PS51192"/>
    </source>
</evidence>
<gene>
    <name evidence="12" type="ORF">BOX15_Mlig033472g3</name>
</gene>
<dbReference type="STRING" id="282301.A0A267EX06"/>
<comment type="catalytic activity">
    <reaction evidence="7">
        <text>ATP + H2O = ADP + phosphate + H(+)</text>
        <dbReference type="Rhea" id="RHEA:13065"/>
        <dbReference type="ChEBI" id="CHEBI:15377"/>
        <dbReference type="ChEBI" id="CHEBI:15378"/>
        <dbReference type="ChEBI" id="CHEBI:30616"/>
        <dbReference type="ChEBI" id="CHEBI:43474"/>
        <dbReference type="ChEBI" id="CHEBI:456216"/>
        <dbReference type="EC" id="3.6.4.13"/>
    </reaction>
</comment>
<dbReference type="CDD" id="cd18787">
    <property type="entry name" value="SF2_C_DEAD"/>
    <property type="match status" value="1"/>
</dbReference>
<feature type="short sequence motif" description="Q motif" evidence="8">
    <location>
        <begin position="81"/>
        <end position="109"/>
    </location>
</feature>
<accession>A0A267EX06</accession>
<organism evidence="12 13">
    <name type="scientific">Macrostomum lignano</name>
    <dbReference type="NCBI Taxonomy" id="282301"/>
    <lineage>
        <taxon>Eukaryota</taxon>
        <taxon>Metazoa</taxon>
        <taxon>Spiralia</taxon>
        <taxon>Lophotrochozoa</taxon>
        <taxon>Platyhelminthes</taxon>
        <taxon>Rhabditophora</taxon>
        <taxon>Macrostomorpha</taxon>
        <taxon>Macrostomida</taxon>
        <taxon>Macrostomidae</taxon>
        <taxon>Macrostomum</taxon>
    </lineage>
</organism>
<feature type="non-terminal residue" evidence="12">
    <location>
        <position position="1"/>
    </location>
</feature>
<feature type="domain" description="DEAD-box RNA helicase Q" evidence="11">
    <location>
        <begin position="81"/>
        <end position="109"/>
    </location>
</feature>